<dbReference type="GO" id="GO:0022857">
    <property type="term" value="F:transmembrane transporter activity"/>
    <property type="evidence" value="ECO:0007669"/>
    <property type="project" value="InterPro"/>
</dbReference>
<evidence type="ECO:0000313" key="10">
    <source>
        <dbReference type="Proteomes" id="UP000595577"/>
    </source>
</evidence>
<proteinExistence type="inferred from homology"/>
<evidence type="ECO:0000256" key="1">
    <source>
        <dbReference type="ARBA" id="ARBA00004651"/>
    </source>
</evidence>
<dbReference type="Gene3D" id="1.10.3470.10">
    <property type="entry name" value="ABC transporter involved in vitamin B12 uptake, BtuC"/>
    <property type="match status" value="1"/>
</dbReference>
<dbReference type="SUPFAM" id="SSF81345">
    <property type="entry name" value="ABC transporter involved in vitamin B12 uptake, BtuC"/>
    <property type="match status" value="1"/>
</dbReference>
<keyword evidence="5 8" id="KW-0812">Transmembrane</keyword>
<evidence type="ECO:0000256" key="2">
    <source>
        <dbReference type="ARBA" id="ARBA00007935"/>
    </source>
</evidence>
<feature type="transmembrane region" description="Helical" evidence="8">
    <location>
        <begin position="149"/>
        <end position="171"/>
    </location>
</feature>
<accession>A0A7T4FPL6</accession>
<organism evidence="9 10">
    <name type="scientific">Fusobacterium canifelinum</name>
    <dbReference type="NCBI Taxonomy" id="285729"/>
    <lineage>
        <taxon>Bacteria</taxon>
        <taxon>Fusobacteriati</taxon>
        <taxon>Fusobacteriota</taxon>
        <taxon>Fusobacteriia</taxon>
        <taxon>Fusobacteriales</taxon>
        <taxon>Fusobacteriaceae</taxon>
        <taxon>Fusobacterium</taxon>
    </lineage>
</organism>
<name>A0A7T4FPL6_9FUSO</name>
<dbReference type="CDD" id="cd06550">
    <property type="entry name" value="TM_ABC_iron-siderophores_like"/>
    <property type="match status" value="1"/>
</dbReference>
<dbReference type="GO" id="GO:0005886">
    <property type="term" value="C:plasma membrane"/>
    <property type="evidence" value="ECO:0007669"/>
    <property type="project" value="UniProtKB-SubCell"/>
</dbReference>
<feature type="transmembrane region" description="Helical" evidence="8">
    <location>
        <begin position="278"/>
        <end position="296"/>
    </location>
</feature>
<evidence type="ECO:0000256" key="7">
    <source>
        <dbReference type="ARBA" id="ARBA00023136"/>
    </source>
</evidence>
<dbReference type="PANTHER" id="PTHR30472">
    <property type="entry name" value="FERRIC ENTEROBACTIN TRANSPORT SYSTEM PERMEASE PROTEIN"/>
    <property type="match status" value="1"/>
</dbReference>
<keyword evidence="3" id="KW-0813">Transport</keyword>
<dbReference type="GO" id="GO:0033214">
    <property type="term" value="P:siderophore-iron import into cell"/>
    <property type="evidence" value="ECO:0007669"/>
    <property type="project" value="TreeGrafter"/>
</dbReference>
<evidence type="ECO:0000256" key="8">
    <source>
        <dbReference type="SAM" id="Phobius"/>
    </source>
</evidence>
<evidence type="ECO:0000313" key="9">
    <source>
        <dbReference type="EMBL" id="QQB74129.1"/>
    </source>
</evidence>
<evidence type="ECO:0000256" key="3">
    <source>
        <dbReference type="ARBA" id="ARBA00022448"/>
    </source>
</evidence>
<keyword evidence="6 8" id="KW-1133">Transmembrane helix</keyword>
<reference evidence="9 10" key="1">
    <citation type="submission" date="2020-12" db="EMBL/GenBank/DDBJ databases">
        <title>FDA dAtabase for Regulatory Grade micrObial Sequences (FDA-ARGOS): Supporting development and validation of Infectious Disease Dx tests.</title>
        <authorList>
            <person name="Sproer C."/>
            <person name="Gronow S."/>
            <person name="Severitt S."/>
            <person name="Schroder I."/>
            <person name="Tallon L."/>
            <person name="Sadzewicz L."/>
            <person name="Zhao X."/>
            <person name="Boylan J."/>
            <person name="Ott S."/>
            <person name="Bowen H."/>
            <person name="Vavikolanu K."/>
            <person name="Mehta A."/>
            <person name="Aluvathingal J."/>
            <person name="Nadendla S."/>
            <person name="Lowell S."/>
            <person name="Myers T."/>
            <person name="Yan Y."/>
            <person name="Sichtig H."/>
        </authorList>
    </citation>
    <scope>NUCLEOTIDE SEQUENCE [LARGE SCALE GENOMIC DNA]</scope>
    <source>
        <strain evidence="9 10">FDAARGOS_999</strain>
    </source>
</reference>
<feature type="transmembrane region" description="Helical" evidence="8">
    <location>
        <begin position="191"/>
        <end position="213"/>
    </location>
</feature>
<gene>
    <name evidence="9" type="ORF">I6H56_01235</name>
</gene>
<dbReference type="InterPro" id="IPR037294">
    <property type="entry name" value="ABC_BtuC-like"/>
</dbReference>
<feature type="transmembrane region" description="Helical" evidence="8">
    <location>
        <begin position="94"/>
        <end position="114"/>
    </location>
</feature>
<dbReference type="EMBL" id="CP066022">
    <property type="protein sequence ID" value="QQB74129.1"/>
    <property type="molecule type" value="Genomic_DNA"/>
</dbReference>
<keyword evidence="4" id="KW-1003">Cell membrane</keyword>
<feature type="transmembrane region" description="Helical" evidence="8">
    <location>
        <begin position="120"/>
        <end position="137"/>
    </location>
</feature>
<keyword evidence="7 8" id="KW-0472">Membrane</keyword>
<protein>
    <submittedName>
        <fullName evidence="9">Iron ABC transporter permease</fullName>
    </submittedName>
</protein>
<feature type="transmembrane region" description="Helical" evidence="8">
    <location>
        <begin position="57"/>
        <end position="82"/>
    </location>
</feature>
<evidence type="ECO:0000256" key="6">
    <source>
        <dbReference type="ARBA" id="ARBA00022989"/>
    </source>
</evidence>
<sequence length="332" mass="37160">MKGYNSMKKQSIIIFYLIIFLIFILFISIFFIGRYNIDFHIIFDFNNPEFKNLKQVLLYIRLPRIIAALLVGAALSVSGATYQAVFKNPMVSPDILGASSGSAFGIAFSIIMHFNYVNTILFSFFTGIIAVFLSYSISKLLLNDRKFSLILSGIMISTIFSSLLSYIKLIADIDNELPDITYWLMGRLSGVTYKTIFFSSFLLIFGIIAIFMIRWRINIFTLGGDEINTLGINIERNRLFLIAAATLLTSLTVSICGIIGFVGLVIPHFARLLVGNNYKNLIPTTIFGGAIFLIIIDDLARTISTYEVPIGILTSVVGAPIFLFLMVRDKYA</sequence>
<dbReference type="PANTHER" id="PTHR30472:SF70">
    <property type="entry name" value="MOLYBDATE IMPORT SYSTEM PERMEASE PROTEIN MOLB"/>
    <property type="match status" value="1"/>
</dbReference>
<dbReference type="Proteomes" id="UP000595577">
    <property type="component" value="Chromosome"/>
</dbReference>
<dbReference type="InterPro" id="IPR000522">
    <property type="entry name" value="ABC_transptr_permease_BtuC"/>
</dbReference>
<evidence type="ECO:0000256" key="5">
    <source>
        <dbReference type="ARBA" id="ARBA00022692"/>
    </source>
</evidence>
<dbReference type="FunFam" id="1.10.3470.10:FF:000001">
    <property type="entry name" value="Vitamin B12 ABC transporter permease BtuC"/>
    <property type="match status" value="1"/>
</dbReference>
<comment type="similarity">
    <text evidence="2">Belongs to the binding-protein-dependent transport system permease family. FecCD subfamily.</text>
</comment>
<feature type="transmembrane region" description="Helical" evidence="8">
    <location>
        <begin position="308"/>
        <end position="327"/>
    </location>
</feature>
<comment type="subcellular location">
    <subcellularLocation>
        <location evidence="1">Cell membrane</location>
        <topology evidence="1">Multi-pass membrane protein</topology>
    </subcellularLocation>
</comment>
<evidence type="ECO:0000256" key="4">
    <source>
        <dbReference type="ARBA" id="ARBA00022475"/>
    </source>
</evidence>
<dbReference type="AlphaFoldDB" id="A0A7T4FPL6"/>
<feature type="transmembrane region" description="Helical" evidence="8">
    <location>
        <begin position="239"/>
        <end position="266"/>
    </location>
</feature>
<feature type="transmembrane region" description="Helical" evidence="8">
    <location>
        <begin position="12"/>
        <end position="37"/>
    </location>
</feature>
<dbReference type="Pfam" id="PF01032">
    <property type="entry name" value="FecCD"/>
    <property type="match status" value="1"/>
</dbReference>